<feature type="signal peptide" evidence="4">
    <location>
        <begin position="1"/>
        <end position="15"/>
    </location>
</feature>
<dbReference type="InterPro" id="IPR011989">
    <property type="entry name" value="ARM-like"/>
</dbReference>
<dbReference type="PROSITE" id="PS50302">
    <property type="entry name" value="PUM"/>
    <property type="match status" value="2"/>
</dbReference>
<dbReference type="Gene3D" id="1.25.10.10">
    <property type="entry name" value="Leucine-rich Repeat Variant"/>
    <property type="match status" value="1"/>
</dbReference>
<evidence type="ECO:0000259" key="5">
    <source>
        <dbReference type="PROSITE" id="PS50303"/>
    </source>
</evidence>
<organism evidence="6 7">
    <name type="scientific">Zingiber officinale</name>
    <name type="common">Ginger</name>
    <name type="synonym">Amomum zingiber</name>
    <dbReference type="NCBI Taxonomy" id="94328"/>
    <lineage>
        <taxon>Eukaryota</taxon>
        <taxon>Viridiplantae</taxon>
        <taxon>Streptophyta</taxon>
        <taxon>Embryophyta</taxon>
        <taxon>Tracheophyta</taxon>
        <taxon>Spermatophyta</taxon>
        <taxon>Magnoliopsida</taxon>
        <taxon>Liliopsida</taxon>
        <taxon>Zingiberales</taxon>
        <taxon>Zingiberaceae</taxon>
        <taxon>Zingiber</taxon>
    </lineage>
</organism>
<dbReference type="PANTHER" id="PTHR12537">
    <property type="entry name" value="RNA BINDING PROTEIN PUMILIO-RELATED"/>
    <property type="match status" value="1"/>
</dbReference>
<reference evidence="6 7" key="1">
    <citation type="submission" date="2020-08" db="EMBL/GenBank/DDBJ databases">
        <title>Plant Genome Project.</title>
        <authorList>
            <person name="Zhang R.-G."/>
        </authorList>
    </citation>
    <scope>NUCLEOTIDE SEQUENCE [LARGE SCALE GENOMIC DNA]</scope>
    <source>
        <tissue evidence="6">Rhizome</tissue>
    </source>
</reference>
<dbReference type="PANTHER" id="PTHR12537:SF12">
    <property type="entry name" value="MATERNAL PROTEIN PUMILIO"/>
    <property type="match status" value="1"/>
</dbReference>
<dbReference type="GO" id="GO:0003729">
    <property type="term" value="F:mRNA binding"/>
    <property type="evidence" value="ECO:0007669"/>
    <property type="project" value="TreeGrafter"/>
</dbReference>
<evidence type="ECO:0000256" key="1">
    <source>
        <dbReference type="ARBA" id="ARBA00022737"/>
    </source>
</evidence>
<accession>A0A8J5L3V6</accession>
<dbReference type="Pfam" id="PF00806">
    <property type="entry name" value="PUF"/>
    <property type="match status" value="2"/>
</dbReference>
<dbReference type="EMBL" id="JACMSC010000008">
    <property type="protein sequence ID" value="KAG6510910.1"/>
    <property type="molecule type" value="Genomic_DNA"/>
</dbReference>
<gene>
    <name evidence="6" type="ORF">ZIOFF_028956</name>
</gene>
<proteinExistence type="predicted"/>
<dbReference type="PROSITE" id="PS50303">
    <property type="entry name" value="PUM_HD"/>
    <property type="match status" value="1"/>
</dbReference>
<comment type="caution">
    <text evidence="6">The sequence shown here is derived from an EMBL/GenBank/DDBJ whole genome shotgun (WGS) entry which is preliminary data.</text>
</comment>
<dbReference type="InterPro" id="IPR001313">
    <property type="entry name" value="Pumilio_RNA-bd_rpt"/>
</dbReference>
<feature type="domain" description="PUM-HD" evidence="5">
    <location>
        <begin position="1"/>
        <end position="280"/>
    </location>
</feature>
<name>A0A8J5L3V6_ZINOF</name>
<protein>
    <recommendedName>
        <fullName evidence="5">PUM-HD domain-containing protein</fullName>
    </recommendedName>
</protein>
<evidence type="ECO:0000313" key="6">
    <source>
        <dbReference type="EMBL" id="KAG6510910.1"/>
    </source>
</evidence>
<feature type="repeat" description="Pumilio" evidence="3">
    <location>
        <begin position="219"/>
        <end position="254"/>
    </location>
</feature>
<dbReference type="GO" id="GO:0005737">
    <property type="term" value="C:cytoplasm"/>
    <property type="evidence" value="ECO:0007669"/>
    <property type="project" value="TreeGrafter"/>
</dbReference>
<evidence type="ECO:0000256" key="4">
    <source>
        <dbReference type="SAM" id="SignalP"/>
    </source>
</evidence>
<dbReference type="InterPro" id="IPR033133">
    <property type="entry name" value="PUM-HD"/>
</dbReference>
<dbReference type="InterPro" id="IPR016024">
    <property type="entry name" value="ARM-type_fold"/>
</dbReference>
<dbReference type="SMART" id="SM00025">
    <property type="entry name" value="Pumilio"/>
    <property type="match status" value="2"/>
</dbReference>
<feature type="chain" id="PRO_5035215013" description="PUM-HD domain-containing protein" evidence="4">
    <location>
        <begin position="16"/>
        <end position="297"/>
    </location>
</feature>
<evidence type="ECO:0000256" key="3">
    <source>
        <dbReference type="PROSITE-ProRule" id="PRU00317"/>
    </source>
</evidence>
<feature type="repeat" description="Pumilio" evidence="3">
    <location>
        <begin position="26"/>
        <end position="61"/>
    </location>
</feature>
<keyword evidence="1" id="KW-0677">Repeat</keyword>
<keyword evidence="7" id="KW-1185">Reference proteome</keyword>
<dbReference type="AlphaFoldDB" id="A0A8J5L3V6"/>
<sequence>MVTLFLCVLASVRHGKPEERSVIISNLAGQIVKMSQQKYASNVIEKCLAYGTAEERQLLISEMLGSTDENEPLQGGKSIKASCKYGFRRLPPSQTQKVKGRHHNMLELQITTVKSIFRNVSELVELLNTDSDWQVGLGLVDADPILSEKLNTLLSGCVSISACSQAFSRKNVALSSSLLFRTLELLKRKVSCKGTKLEADCIEVDFCLRHSRGGRYSHPLLLMLQAMMKDQFGNYVVQKVLETCDDRNREHILSRIKVHLNPLKKYTYGKHIVARVEKLIATGERHIGGAVLSRRGN</sequence>
<dbReference type="Proteomes" id="UP000734854">
    <property type="component" value="Unassembled WGS sequence"/>
</dbReference>
<keyword evidence="4" id="KW-0732">Signal</keyword>
<evidence type="ECO:0000313" key="7">
    <source>
        <dbReference type="Proteomes" id="UP000734854"/>
    </source>
</evidence>
<dbReference type="GO" id="GO:0006417">
    <property type="term" value="P:regulation of translation"/>
    <property type="evidence" value="ECO:0007669"/>
    <property type="project" value="UniProtKB-KW"/>
</dbReference>
<dbReference type="SUPFAM" id="SSF48371">
    <property type="entry name" value="ARM repeat"/>
    <property type="match status" value="1"/>
</dbReference>
<evidence type="ECO:0000256" key="2">
    <source>
        <dbReference type="ARBA" id="ARBA00022845"/>
    </source>
</evidence>
<keyword evidence="2" id="KW-0810">Translation regulation</keyword>